<dbReference type="GO" id="GO:0052621">
    <property type="term" value="F:diguanylate cyclase activity"/>
    <property type="evidence" value="ECO:0007669"/>
    <property type="project" value="UniProtKB-EC"/>
</dbReference>
<keyword evidence="4" id="KW-1133">Transmembrane helix</keyword>
<dbReference type="GO" id="GO:0043709">
    <property type="term" value="P:cell adhesion involved in single-species biofilm formation"/>
    <property type="evidence" value="ECO:0007669"/>
    <property type="project" value="TreeGrafter"/>
</dbReference>
<evidence type="ECO:0000256" key="2">
    <source>
        <dbReference type="ARBA" id="ARBA00012528"/>
    </source>
</evidence>
<dbReference type="FunFam" id="3.30.70.270:FF:000001">
    <property type="entry name" value="Diguanylate cyclase domain protein"/>
    <property type="match status" value="1"/>
</dbReference>
<comment type="catalytic activity">
    <reaction evidence="3">
        <text>2 GTP = 3',3'-c-di-GMP + 2 diphosphate</text>
        <dbReference type="Rhea" id="RHEA:24898"/>
        <dbReference type="ChEBI" id="CHEBI:33019"/>
        <dbReference type="ChEBI" id="CHEBI:37565"/>
        <dbReference type="ChEBI" id="CHEBI:58805"/>
        <dbReference type="EC" id="2.7.7.65"/>
    </reaction>
</comment>
<dbReference type="InterPro" id="IPR029787">
    <property type="entry name" value="Nucleotide_cyclase"/>
</dbReference>
<feature type="transmembrane region" description="Helical" evidence="4">
    <location>
        <begin position="155"/>
        <end position="176"/>
    </location>
</feature>
<organism evidence="6 7">
    <name type="scientific">Reinekea marinisedimentorum</name>
    <dbReference type="NCBI Taxonomy" id="230495"/>
    <lineage>
        <taxon>Bacteria</taxon>
        <taxon>Pseudomonadati</taxon>
        <taxon>Pseudomonadota</taxon>
        <taxon>Gammaproteobacteria</taxon>
        <taxon>Oceanospirillales</taxon>
        <taxon>Saccharospirillaceae</taxon>
        <taxon>Reinekea</taxon>
    </lineage>
</organism>
<keyword evidence="4" id="KW-0472">Membrane</keyword>
<dbReference type="SUPFAM" id="SSF55073">
    <property type="entry name" value="Nucleotide cyclase"/>
    <property type="match status" value="1"/>
</dbReference>
<dbReference type="AlphaFoldDB" id="A0A4R3I6D6"/>
<proteinExistence type="predicted"/>
<feature type="transmembrane region" description="Helical" evidence="4">
    <location>
        <begin position="42"/>
        <end position="60"/>
    </location>
</feature>
<dbReference type="PANTHER" id="PTHR45138">
    <property type="entry name" value="REGULATORY COMPONENTS OF SENSORY TRANSDUCTION SYSTEM"/>
    <property type="match status" value="1"/>
</dbReference>
<evidence type="ECO:0000313" key="7">
    <source>
        <dbReference type="Proteomes" id="UP000295793"/>
    </source>
</evidence>
<comment type="caution">
    <text evidence="6">The sequence shown here is derived from an EMBL/GenBank/DDBJ whole genome shotgun (WGS) entry which is preliminary data.</text>
</comment>
<comment type="cofactor">
    <cofactor evidence="1">
        <name>Mg(2+)</name>
        <dbReference type="ChEBI" id="CHEBI:18420"/>
    </cofactor>
</comment>
<reference evidence="6 7" key="1">
    <citation type="submission" date="2019-03" db="EMBL/GenBank/DDBJ databases">
        <title>Genomic Encyclopedia of Archaeal and Bacterial Type Strains, Phase II (KMG-II): from individual species to whole genera.</title>
        <authorList>
            <person name="Goeker M."/>
        </authorList>
    </citation>
    <scope>NUCLEOTIDE SEQUENCE [LARGE SCALE GENOMIC DNA]</scope>
    <source>
        <strain evidence="6 7">DSM 15388</strain>
    </source>
</reference>
<dbReference type="GO" id="GO:0005886">
    <property type="term" value="C:plasma membrane"/>
    <property type="evidence" value="ECO:0007669"/>
    <property type="project" value="TreeGrafter"/>
</dbReference>
<feature type="transmembrane region" description="Helical" evidence="4">
    <location>
        <begin position="107"/>
        <end position="125"/>
    </location>
</feature>
<dbReference type="InterPro" id="IPR043128">
    <property type="entry name" value="Rev_trsase/Diguanyl_cyclase"/>
</dbReference>
<evidence type="ECO:0000313" key="6">
    <source>
        <dbReference type="EMBL" id="TCS40363.1"/>
    </source>
</evidence>
<feature type="transmembrane region" description="Helical" evidence="4">
    <location>
        <begin position="80"/>
        <end position="101"/>
    </location>
</feature>
<dbReference type="Pfam" id="PF00990">
    <property type="entry name" value="GGDEF"/>
    <property type="match status" value="1"/>
</dbReference>
<feature type="transmembrane region" description="Helical" evidence="4">
    <location>
        <begin position="20"/>
        <end position="36"/>
    </location>
</feature>
<dbReference type="SMART" id="SM00267">
    <property type="entry name" value="GGDEF"/>
    <property type="match status" value="1"/>
</dbReference>
<dbReference type="CDD" id="cd01949">
    <property type="entry name" value="GGDEF"/>
    <property type="match status" value="1"/>
</dbReference>
<evidence type="ECO:0000256" key="1">
    <source>
        <dbReference type="ARBA" id="ARBA00001946"/>
    </source>
</evidence>
<dbReference type="PROSITE" id="PS50887">
    <property type="entry name" value="GGDEF"/>
    <property type="match status" value="1"/>
</dbReference>
<keyword evidence="7" id="KW-1185">Reference proteome</keyword>
<dbReference type="RefSeq" id="WP_132701875.1">
    <property type="nucleotide sequence ID" value="NZ_SLZR01000009.1"/>
</dbReference>
<keyword evidence="4" id="KW-0812">Transmembrane</keyword>
<evidence type="ECO:0000256" key="3">
    <source>
        <dbReference type="ARBA" id="ARBA00034247"/>
    </source>
</evidence>
<protein>
    <recommendedName>
        <fullName evidence="2">diguanylate cyclase</fullName>
        <ecNumber evidence="2">2.7.7.65</ecNumber>
    </recommendedName>
</protein>
<dbReference type="EC" id="2.7.7.65" evidence="2"/>
<dbReference type="PANTHER" id="PTHR45138:SF9">
    <property type="entry name" value="DIGUANYLATE CYCLASE DGCM-RELATED"/>
    <property type="match status" value="1"/>
</dbReference>
<feature type="domain" description="GGDEF" evidence="5">
    <location>
        <begin position="223"/>
        <end position="358"/>
    </location>
</feature>
<dbReference type="Proteomes" id="UP000295793">
    <property type="component" value="Unassembled WGS sequence"/>
</dbReference>
<dbReference type="GO" id="GO:1902201">
    <property type="term" value="P:negative regulation of bacterial-type flagellum-dependent cell motility"/>
    <property type="evidence" value="ECO:0007669"/>
    <property type="project" value="TreeGrafter"/>
</dbReference>
<dbReference type="Gene3D" id="3.30.70.270">
    <property type="match status" value="1"/>
</dbReference>
<dbReference type="NCBIfam" id="TIGR00254">
    <property type="entry name" value="GGDEF"/>
    <property type="match status" value="1"/>
</dbReference>
<dbReference type="InterPro" id="IPR050469">
    <property type="entry name" value="Diguanylate_Cyclase"/>
</dbReference>
<feature type="transmembrane region" description="Helical" evidence="4">
    <location>
        <begin position="132"/>
        <end position="149"/>
    </location>
</feature>
<sequence>MIPIILPEQNLEKRSVSGGYLYVLAWLIIGLMTDYIDEHPIIYSVAMAMLLGFSLSRLWAKLSSGKQTHYDKPGWQRLLIANAIGPALVYGILFAFAMLHIEHHELFIYLFMINIALLSGGTVTYSPNRLLANYYLLAIALPALVVALTRPQERGVEGMMMVLYMFFNLHMIRLLNKEYQERIAQKKSLEELARKDSLTGLFNRRFFDETMHLCWAKHQRRQASLALLILDIDNFKSINDIYGHPVGDEVIRKVAATIGKNFQREIDIIARIGGEEFAVLVQETSFEQTRELAESICRQIADNSIDTDQGPASVTVSIGLAYAQPRQGFDQEDFYKLADDCLYQAKDQGKNQVVAKSI</sequence>
<dbReference type="OrthoDB" id="9812260at2"/>
<name>A0A4R3I6D6_9GAMM</name>
<dbReference type="EMBL" id="SLZR01000009">
    <property type="protein sequence ID" value="TCS40363.1"/>
    <property type="molecule type" value="Genomic_DNA"/>
</dbReference>
<dbReference type="InterPro" id="IPR000160">
    <property type="entry name" value="GGDEF_dom"/>
</dbReference>
<evidence type="ECO:0000259" key="5">
    <source>
        <dbReference type="PROSITE" id="PS50887"/>
    </source>
</evidence>
<evidence type="ECO:0000256" key="4">
    <source>
        <dbReference type="SAM" id="Phobius"/>
    </source>
</evidence>
<accession>A0A4R3I6D6</accession>
<gene>
    <name evidence="6" type="ORF">BCF53_10972</name>
</gene>